<sequence length="124" mass="13936">MKPVVKISEYLPLVPAGVKNCFITGAAILSKVIVVKTRAPSCLEKVNVFAATSDQTLKDRYARELEIGKHLKTKTVERQAGRDQLQNKIRDYHQLLQGVGCLFDLHTLRKIDYVWSDLNCVGPI</sequence>
<dbReference type="AlphaFoldDB" id="A0A0H5RER0"/>
<proteinExistence type="predicted"/>
<dbReference type="EMBL" id="HACM01006647">
    <property type="protein sequence ID" value="CRZ07089.1"/>
    <property type="molecule type" value="Transcribed_RNA"/>
</dbReference>
<name>A0A0H5RER0_9EUKA</name>
<protein>
    <submittedName>
        <fullName evidence="1">Uncharacterized protein</fullName>
    </submittedName>
</protein>
<reference evidence="1" key="1">
    <citation type="submission" date="2015-04" db="EMBL/GenBank/DDBJ databases">
        <title>The genome sequence of the plant pathogenic Rhizarian Plasmodiophora brassicae reveals insights in its biotrophic life cycle and the origin of chitin synthesis.</title>
        <authorList>
            <person name="Schwelm A."/>
            <person name="Fogelqvist J."/>
            <person name="Knaust A."/>
            <person name="Julke S."/>
            <person name="Lilja T."/>
            <person name="Dhandapani V."/>
            <person name="Bonilla-Rosso G."/>
            <person name="Karlsson M."/>
            <person name="Shevchenko A."/>
            <person name="Choi S.R."/>
            <person name="Kim H.G."/>
            <person name="Park J.Y."/>
            <person name="Lim Y.P."/>
            <person name="Ludwig-Muller J."/>
            <person name="Dixelius C."/>
        </authorList>
    </citation>
    <scope>NUCLEOTIDE SEQUENCE</scope>
    <source>
        <tissue evidence="1">Potato root galls</tissue>
    </source>
</reference>
<evidence type="ECO:0000313" key="1">
    <source>
        <dbReference type="EMBL" id="CRZ07089.1"/>
    </source>
</evidence>
<accession>A0A0H5RER0</accession>
<organism evidence="1">
    <name type="scientific">Spongospora subterranea</name>
    <dbReference type="NCBI Taxonomy" id="70186"/>
    <lineage>
        <taxon>Eukaryota</taxon>
        <taxon>Sar</taxon>
        <taxon>Rhizaria</taxon>
        <taxon>Endomyxa</taxon>
        <taxon>Phytomyxea</taxon>
        <taxon>Plasmodiophorida</taxon>
        <taxon>Plasmodiophoridae</taxon>
        <taxon>Spongospora</taxon>
    </lineage>
</organism>